<feature type="compositionally biased region" description="Basic and acidic residues" evidence="1">
    <location>
        <begin position="179"/>
        <end position="189"/>
    </location>
</feature>
<feature type="compositionally biased region" description="Basic residues" evidence="1">
    <location>
        <begin position="167"/>
        <end position="178"/>
    </location>
</feature>
<dbReference type="Proteomes" id="UP000243499">
    <property type="component" value="Chromosome 6"/>
</dbReference>
<reference evidence="2" key="1">
    <citation type="submission" date="2018-04" db="EMBL/GenBank/DDBJ databases">
        <title>WGS assembly of Panicum hallii.</title>
        <authorList>
            <person name="Lovell J."/>
            <person name="Jenkins J."/>
            <person name="Lowry D."/>
            <person name="Mamidi S."/>
            <person name="Sreedasyam A."/>
            <person name="Weng X."/>
            <person name="Barry K."/>
            <person name="Bonette J."/>
            <person name="Campitelli B."/>
            <person name="Daum C."/>
            <person name="Gordon S."/>
            <person name="Gould B."/>
            <person name="Lipzen A."/>
            <person name="Macqueen A."/>
            <person name="Palacio-Mejia J."/>
            <person name="Plott C."/>
            <person name="Shakirov E."/>
            <person name="Shu S."/>
            <person name="Yoshinaga Y."/>
            <person name="Zane M."/>
            <person name="Rokhsar D."/>
            <person name="Grimwood J."/>
            <person name="Schmutz J."/>
            <person name="Juenger T."/>
        </authorList>
    </citation>
    <scope>NUCLEOTIDE SEQUENCE [LARGE SCALE GENOMIC DNA]</scope>
    <source>
        <strain evidence="2">FIL2</strain>
    </source>
</reference>
<evidence type="ECO:0000256" key="1">
    <source>
        <dbReference type="SAM" id="MobiDB-lite"/>
    </source>
</evidence>
<proteinExistence type="predicted"/>
<feature type="region of interest" description="Disordered" evidence="1">
    <location>
        <begin position="167"/>
        <end position="195"/>
    </location>
</feature>
<accession>A0A2T8IEQ2</accession>
<organism evidence="2">
    <name type="scientific">Panicum hallii</name>
    <dbReference type="NCBI Taxonomy" id="206008"/>
    <lineage>
        <taxon>Eukaryota</taxon>
        <taxon>Viridiplantae</taxon>
        <taxon>Streptophyta</taxon>
        <taxon>Embryophyta</taxon>
        <taxon>Tracheophyta</taxon>
        <taxon>Spermatophyta</taxon>
        <taxon>Magnoliopsida</taxon>
        <taxon>Liliopsida</taxon>
        <taxon>Poales</taxon>
        <taxon>Poaceae</taxon>
        <taxon>PACMAD clade</taxon>
        <taxon>Panicoideae</taxon>
        <taxon>Panicodae</taxon>
        <taxon>Paniceae</taxon>
        <taxon>Panicinae</taxon>
        <taxon>Panicum</taxon>
        <taxon>Panicum sect. Panicum</taxon>
    </lineage>
</organism>
<dbReference type="EMBL" id="CM008051">
    <property type="protein sequence ID" value="PVH36159.1"/>
    <property type="molecule type" value="Genomic_DNA"/>
</dbReference>
<feature type="region of interest" description="Disordered" evidence="1">
    <location>
        <begin position="1"/>
        <end position="116"/>
    </location>
</feature>
<feature type="compositionally biased region" description="Low complexity" evidence="1">
    <location>
        <begin position="42"/>
        <end position="52"/>
    </location>
</feature>
<name>A0A2T8IEQ2_9POAL</name>
<dbReference type="Gramene" id="PVH36159">
    <property type="protein sequence ID" value="PVH36159"/>
    <property type="gene ID" value="PAHAL_6G009800"/>
</dbReference>
<dbReference type="AlphaFoldDB" id="A0A2T8IEQ2"/>
<evidence type="ECO:0000313" key="2">
    <source>
        <dbReference type="EMBL" id="PVH36159.1"/>
    </source>
</evidence>
<sequence length="213" mass="23703">MWLKRCQNAAPSATPWLSDMVTNTPSASSVTCAARMGRAREPAAASAPTSPRAGRRTRPRGGRGAAPRRRPRLRRPPRRARTRRRRRCPTIVAAPPGLLDGEEAGEGVEAGQGAREGRREAFDELVAAAAARTRRLGQEDAHLDVVDGEHLEVPRREVHRLGLRARRPAARVARRTRRRPDQAPGHDADGVASRRRALHHRHLIILRRPLTRR</sequence>
<gene>
    <name evidence="2" type="ORF">PAHAL_6G009800</name>
</gene>
<feature type="compositionally biased region" description="Basic residues" evidence="1">
    <location>
        <begin position="53"/>
        <end position="88"/>
    </location>
</feature>
<feature type="compositionally biased region" description="Polar residues" evidence="1">
    <location>
        <begin position="20"/>
        <end position="31"/>
    </location>
</feature>
<protein>
    <submittedName>
        <fullName evidence="2">Uncharacterized protein</fullName>
    </submittedName>
</protein>